<dbReference type="STRING" id="1123062.SAMN02745775_1011225"/>
<dbReference type="Pfam" id="PF04116">
    <property type="entry name" value="FA_hydroxylase"/>
    <property type="match status" value="1"/>
</dbReference>
<feature type="transmembrane region" description="Helical" evidence="7">
    <location>
        <begin position="100"/>
        <end position="125"/>
    </location>
</feature>
<dbReference type="GO" id="GO:0016020">
    <property type="term" value="C:membrane"/>
    <property type="evidence" value="ECO:0007669"/>
    <property type="project" value="GOC"/>
</dbReference>
<organism evidence="10 11">
    <name type="scientific">Falsiroseomonas stagni DSM 19981</name>
    <dbReference type="NCBI Taxonomy" id="1123062"/>
    <lineage>
        <taxon>Bacteria</taxon>
        <taxon>Pseudomonadati</taxon>
        <taxon>Pseudomonadota</taxon>
        <taxon>Alphaproteobacteria</taxon>
        <taxon>Acetobacterales</taxon>
        <taxon>Roseomonadaceae</taxon>
        <taxon>Falsiroseomonas</taxon>
    </lineage>
</organism>
<name>A0A1I3YGA5_9PROT</name>
<dbReference type="OrthoDB" id="9770329at2"/>
<dbReference type="RefSeq" id="WP_092956853.1">
    <property type="nucleotide sequence ID" value="NZ_FOSQ01000001.1"/>
</dbReference>
<evidence type="ECO:0000259" key="8">
    <source>
        <dbReference type="Pfam" id="PF04116"/>
    </source>
</evidence>
<sequence>MQHIQAWMQATYDPFVLALALGGSLLSLAFWSVLEWLLPAERGQPLSGRLYSGVASALNALAGRAGSFVAASVAAFVVDRTVGSAVVVVDLDAFLKAQPAFWYVLLILPVALLPLIVGDFFYYWFHRAQHAWPWLWEQHKLHHSEEHLNCVSGYRHHWLEHFLRAPFIAVPIALFIDLTPAQVGLVLLIYGQLTWYIHANLRLHLGPLAAVIGGPQYHRIHHSIEARHRNRNFAAFIPAWDIIFRTAWLPDRAEWPRTGVEGEVANPPATGLLLGPFIAWWGLVRGRLGGAQVAAPVPPAALSLGLLTALAAGSPALAQPAAPMIRAPQGELVATLPDGSTRRGTALAGSTLDLGRAHGLLRIVEARPDPRDATGETWLYDLRRRDATGAWTIPACEAAHDGTRAVIFLETVQGAIEPHCANVNVAKCVRMGYAPWRIAPDGRSLADFHRACLRMLPAEYAGDGRYHTRNGTPIETFDVAGVNSAENETGMPFEAGWAAHGAVCVAHARVPAITDMAALALAAPRLAAEGRLGAEACTEETARALGALVFNRSAAE</sequence>
<evidence type="ECO:0000256" key="3">
    <source>
        <dbReference type="ARBA" id="ARBA00022989"/>
    </source>
</evidence>
<dbReference type="InterPro" id="IPR045426">
    <property type="entry name" value="ADYC"/>
</dbReference>
<reference evidence="10 11" key="1">
    <citation type="submission" date="2016-10" db="EMBL/GenBank/DDBJ databases">
        <authorList>
            <person name="de Groot N.N."/>
        </authorList>
    </citation>
    <scope>NUCLEOTIDE SEQUENCE [LARGE SCALE GENOMIC DNA]</scope>
    <source>
        <strain evidence="10 11">DSM 19981</strain>
    </source>
</reference>
<evidence type="ECO:0000256" key="4">
    <source>
        <dbReference type="ARBA" id="ARBA00023002"/>
    </source>
</evidence>
<dbReference type="Pfam" id="PF20032">
    <property type="entry name" value="ADYC"/>
    <property type="match status" value="1"/>
</dbReference>
<evidence type="ECO:0000313" key="11">
    <source>
        <dbReference type="Proteomes" id="UP000199473"/>
    </source>
</evidence>
<keyword evidence="3 7" id="KW-1133">Transmembrane helix</keyword>
<keyword evidence="4" id="KW-0560">Oxidoreductase</keyword>
<dbReference type="AlphaFoldDB" id="A0A1I3YGA5"/>
<dbReference type="InterPro" id="IPR051689">
    <property type="entry name" value="Sterol_desaturase/TMEM195"/>
</dbReference>
<feature type="domain" description="Fatty acid hydroxylase" evidence="8">
    <location>
        <begin position="112"/>
        <end position="246"/>
    </location>
</feature>
<keyword evidence="2 7" id="KW-0812">Transmembrane</keyword>
<feature type="transmembrane region" description="Helical" evidence="7">
    <location>
        <begin position="165"/>
        <end position="190"/>
    </location>
</feature>
<dbReference type="Proteomes" id="UP000199473">
    <property type="component" value="Unassembled WGS sequence"/>
</dbReference>
<dbReference type="GO" id="GO:0008610">
    <property type="term" value="P:lipid biosynthetic process"/>
    <property type="evidence" value="ECO:0007669"/>
    <property type="project" value="InterPro"/>
</dbReference>
<keyword evidence="6 7" id="KW-0472">Membrane</keyword>
<evidence type="ECO:0000256" key="2">
    <source>
        <dbReference type="ARBA" id="ARBA00022692"/>
    </source>
</evidence>
<dbReference type="EMBL" id="FOSQ01000001">
    <property type="protein sequence ID" value="SFK30226.1"/>
    <property type="molecule type" value="Genomic_DNA"/>
</dbReference>
<evidence type="ECO:0000259" key="9">
    <source>
        <dbReference type="Pfam" id="PF20032"/>
    </source>
</evidence>
<evidence type="ECO:0000313" key="10">
    <source>
        <dbReference type="EMBL" id="SFK30226.1"/>
    </source>
</evidence>
<proteinExistence type="predicted"/>
<keyword evidence="11" id="KW-1185">Reference proteome</keyword>
<gene>
    <name evidence="10" type="ORF">SAMN02745775_1011225</name>
</gene>
<evidence type="ECO:0000256" key="7">
    <source>
        <dbReference type="SAM" id="Phobius"/>
    </source>
</evidence>
<comment type="subcellular location">
    <subcellularLocation>
        <location evidence="1">Endomembrane system</location>
        <topology evidence="1">Multi-pass membrane protein</topology>
    </subcellularLocation>
</comment>
<accession>A0A1I3YGA5</accession>
<feature type="domain" description="ADYC" evidence="9">
    <location>
        <begin position="344"/>
        <end position="510"/>
    </location>
</feature>
<dbReference type="PANTHER" id="PTHR21624:SF1">
    <property type="entry name" value="ALKYLGLYCEROL MONOOXYGENASE"/>
    <property type="match status" value="1"/>
</dbReference>
<evidence type="ECO:0000256" key="1">
    <source>
        <dbReference type="ARBA" id="ARBA00004127"/>
    </source>
</evidence>
<dbReference type="GO" id="GO:0050479">
    <property type="term" value="F:glyceryl-ether monooxygenase activity"/>
    <property type="evidence" value="ECO:0007669"/>
    <property type="project" value="TreeGrafter"/>
</dbReference>
<dbReference type="GO" id="GO:0005506">
    <property type="term" value="F:iron ion binding"/>
    <property type="evidence" value="ECO:0007669"/>
    <property type="project" value="InterPro"/>
</dbReference>
<dbReference type="GO" id="GO:0006643">
    <property type="term" value="P:membrane lipid metabolic process"/>
    <property type="evidence" value="ECO:0007669"/>
    <property type="project" value="TreeGrafter"/>
</dbReference>
<evidence type="ECO:0000256" key="6">
    <source>
        <dbReference type="ARBA" id="ARBA00023136"/>
    </source>
</evidence>
<keyword evidence="5" id="KW-0443">Lipid metabolism</keyword>
<feature type="transmembrane region" description="Helical" evidence="7">
    <location>
        <begin position="15"/>
        <end position="38"/>
    </location>
</feature>
<dbReference type="InterPro" id="IPR006694">
    <property type="entry name" value="Fatty_acid_hydroxylase"/>
</dbReference>
<protein>
    <submittedName>
        <fullName evidence="10">Fatty acid hydroxylase superfamily protein</fullName>
    </submittedName>
</protein>
<dbReference type="PANTHER" id="PTHR21624">
    <property type="entry name" value="STEROL DESATURASE-RELATED PROTEIN"/>
    <property type="match status" value="1"/>
</dbReference>
<evidence type="ECO:0000256" key="5">
    <source>
        <dbReference type="ARBA" id="ARBA00023098"/>
    </source>
</evidence>
<dbReference type="GO" id="GO:0012505">
    <property type="term" value="C:endomembrane system"/>
    <property type="evidence" value="ECO:0007669"/>
    <property type="project" value="UniProtKB-SubCell"/>
</dbReference>